<name>A0A0V0YSU6_TRISP</name>
<dbReference type="AlphaFoldDB" id="A0A0V0YSU6"/>
<comment type="caution">
    <text evidence="1">The sequence shown here is derived from an EMBL/GenBank/DDBJ whole genome shotgun (WGS) entry which is preliminary data.</text>
</comment>
<reference evidence="1 2" key="1">
    <citation type="submission" date="2015-01" db="EMBL/GenBank/DDBJ databases">
        <title>Evolution of Trichinella species and genotypes.</title>
        <authorList>
            <person name="Korhonen P.K."/>
            <person name="Edoardo P."/>
            <person name="Giuseppe L.R."/>
            <person name="Gasser R.B."/>
        </authorList>
    </citation>
    <scope>NUCLEOTIDE SEQUENCE [LARGE SCALE GENOMIC DNA]</scope>
    <source>
        <strain evidence="1">ISS3</strain>
    </source>
</reference>
<protein>
    <submittedName>
        <fullName evidence="1">Uncharacterized protein</fullName>
    </submittedName>
</protein>
<organism evidence="1 2">
    <name type="scientific">Trichinella spiralis</name>
    <name type="common">Trichina worm</name>
    <dbReference type="NCBI Taxonomy" id="6334"/>
    <lineage>
        <taxon>Eukaryota</taxon>
        <taxon>Metazoa</taxon>
        <taxon>Ecdysozoa</taxon>
        <taxon>Nematoda</taxon>
        <taxon>Enoplea</taxon>
        <taxon>Dorylaimia</taxon>
        <taxon>Trichinellida</taxon>
        <taxon>Trichinellidae</taxon>
        <taxon>Trichinella</taxon>
    </lineage>
</organism>
<accession>A0A0V0YSU6</accession>
<proteinExistence type="predicted"/>
<gene>
    <name evidence="1" type="ORF">T01_15313</name>
</gene>
<dbReference type="Proteomes" id="UP000054776">
    <property type="component" value="Unassembled WGS sequence"/>
</dbReference>
<evidence type="ECO:0000313" key="1">
    <source>
        <dbReference type="EMBL" id="KRY03429.1"/>
    </source>
</evidence>
<dbReference type="EMBL" id="JYDH01005154">
    <property type="protein sequence ID" value="KRY03429.1"/>
    <property type="molecule type" value="Genomic_DNA"/>
</dbReference>
<evidence type="ECO:0000313" key="2">
    <source>
        <dbReference type="Proteomes" id="UP000054776"/>
    </source>
</evidence>
<sequence>MRGSPKTGLPAFHSTTCWRQPALFTSSTEPIPRVKAKIESATANGR</sequence>
<keyword evidence="2" id="KW-1185">Reference proteome</keyword>
<dbReference type="InParanoid" id="A0A0V0YSU6"/>